<reference evidence="2" key="1">
    <citation type="submission" date="2019-10" db="EMBL/GenBank/DDBJ databases">
        <authorList>
            <person name="Stefani N."/>
            <person name="Schroeckh V."/>
        </authorList>
    </citation>
    <scope>NUCLEOTIDE SEQUENCE</scope>
    <source>
        <strain evidence="2">KI683</strain>
    </source>
</reference>
<dbReference type="EMBL" id="LR730400">
    <property type="protein sequence ID" value="VWP99894.1"/>
    <property type="molecule type" value="Genomic_DNA"/>
</dbReference>
<dbReference type="AlphaFoldDB" id="A0A5Q4ZZ12"/>
<proteinExistence type="predicted"/>
<dbReference type="Gene3D" id="1.20.58.920">
    <property type="match status" value="1"/>
</dbReference>
<evidence type="ECO:0000313" key="2">
    <source>
        <dbReference type="EMBL" id="VWP99894.1"/>
    </source>
</evidence>
<organism evidence="2">
    <name type="scientific">Escherichia coli</name>
    <dbReference type="NCBI Taxonomy" id="562"/>
    <lineage>
        <taxon>Bacteria</taxon>
        <taxon>Pseudomonadati</taxon>
        <taxon>Pseudomonadota</taxon>
        <taxon>Gammaproteobacteria</taxon>
        <taxon>Enterobacterales</taxon>
        <taxon>Enterobacteriaceae</taxon>
        <taxon>Escherichia</taxon>
    </lineage>
</organism>
<evidence type="ECO:0000256" key="1">
    <source>
        <dbReference type="SAM" id="Coils"/>
    </source>
</evidence>
<keyword evidence="1" id="KW-0175">Coiled coil</keyword>
<gene>
    <name evidence="2" type="primary">torS_4</name>
    <name evidence="2" type="ORF">ECOLIKI683_00018</name>
</gene>
<dbReference type="Pfam" id="PF21689">
    <property type="entry name" value="TorS_sensor_domain"/>
    <property type="match status" value="1"/>
</dbReference>
<dbReference type="InterPro" id="IPR038188">
    <property type="entry name" value="TorS_sensor_sf"/>
</dbReference>
<accession>A0A5Q4ZZ12</accession>
<sequence length="160" mass="18317">MALLTLTSTLVGWYNLRFISQVEKDNTQALIPTMNMARQLSEASAWELFAAQNLTSADNEKMWQAQGRMLTAQSLKINALLQALREQGFDTTAIEQQEQEISRSLRQQGELVGQRLQLRQQQQQLSQQIVAAADEIARLRKVRRIMRQPPPERPRPGFTI</sequence>
<protein>
    <submittedName>
        <fullName evidence="2">TorS_4 protein</fullName>
    </submittedName>
</protein>
<name>A0A5Q4ZZ12_ECOLX</name>
<feature type="coiled-coil region" evidence="1">
    <location>
        <begin position="115"/>
        <end position="142"/>
    </location>
</feature>